<dbReference type="Proteomes" id="UP000828251">
    <property type="component" value="Unassembled WGS sequence"/>
</dbReference>
<sequence length="55" mass="6313">MEAQIKFVNSNSELKAPKWPIILEMKAVNLFKGMHYPFDSTQRMVITLGCKENKG</sequence>
<evidence type="ECO:0000313" key="2">
    <source>
        <dbReference type="Proteomes" id="UP000828251"/>
    </source>
</evidence>
<organism evidence="1 2">
    <name type="scientific">Gossypium stocksii</name>
    <dbReference type="NCBI Taxonomy" id="47602"/>
    <lineage>
        <taxon>Eukaryota</taxon>
        <taxon>Viridiplantae</taxon>
        <taxon>Streptophyta</taxon>
        <taxon>Embryophyta</taxon>
        <taxon>Tracheophyta</taxon>
        <taxon>Spermatophyta</taxon>
        <taxon>Magnoliopsida</taxon>
        <taxon>eudicotyledons</taxon>
        <taxon>Gunneridae</taxon>
        <taxon>Pentapetalae</taxon>
        <taxon>rosids</taxon>
        <taxon>malvids</taxon>
        <taxon>Malvales</taxon>
        <taxon>Malvaceae</taxon>
        <taxon>Malvoideae</taxon>
        <taxon>Gossypium</taxon>
    </lineage>
</organism>
<name>A0A9D3WB64_9ROSI</name>
<protein>
    <submittedName>
        <fullName evidence="1">Uncharacterized protein</fullName>
    </submittedName>
</protein>
<keyword evidence="2" id="KW-1185">Reference proteome</keyword>
<dbReference type="EMBL" id="JAIQCV010000002">
    <property type="protein sequence ID" value="KAH1121044.1"/>
    <property type="molecule type" value="Genomic_DNA"/>
</dbReference>
<accession>A0A9D3WB64</accession>
<evidence type="ECO:0000313" key="1">
    <source>
        <dbReference type="EMBL" id="KAH1121044.1"/>
    </source>
</evidence>
<dbReference type="AlphaFoldDB" id="A0A9D3WB64"/>
<comment type="caution">
    <text evidence="1">The sequence shown here is derived from an EMBL/GenBank/DDBJ whole genome shotgun (WGS) entry which is preliminary data.</text>
</comment>
<reference evidence="1 2" key="1">
    <citation type="journal article" date="2021" name="Plant Biotechnol. J.">
        <title>Multi-omics assisted identification of the key and species-specific regulatory components of drought-tolerant mechanisms in Gossypium stocksii.</title>
        <authorList>
            <person name="Yu D."/>
            <person name="Ke L."/>
            <person name="Zhang D."/>
            <person name="Wu Y."/>
            <person name="Sun Y."/>
            <person name="Mei J."/>
            <person name="Sun J."/>
            <person name="Sun Y."/>
        </authorList>
    </citation>
    <scope>NUCLEOTIDE SEQUENCE [LARGE SCALE GENOMIC DNA]</scope>
    <source>
        <strain evidence="2">cv. E1</strain>
        <tissue evidence="1">Leaf</tissue>
    </source>
</reference>
<gene>
    <name evidence="1" type="ORF">J1N35_004204</name>
</gene>
<proteinExistence type="predicted"/>